<keyword evidence="2" id="KW-1185">Reference proteome</keyword>
<gene>
    <name evidence="1" type="ORF">AS194_05050</name>
</gene>
<dbReference type="STRING" id="554343.AS194_05050"/>
<accession>A0A0T6DTT9</accession>
<dbReference type="Pfam" id="PF23840">
    <property type="entry name" value="Phage_tail_terminator"/>
    <property type="match status" value="1"/>
</dbReference>
<protein>
    <recommendedName>
        <fullName evidence="3">DUF3168 domain-containing protein</fullName>
    </recommendedName>
</protein>
<organism evidence="1 2">
    <name type="scientific">Psychrobacter piscatorii</name>
    <dbReference type="NCBI Taxonomy" id="554343"/>
    <lineage>
        <taxon>Bacteria</taxon>
        <taxon>Pseudomonadati</taxon>
        <taxon>Pseudomonadota</taxon>
        <taxon>Gammaproteobacteria</taxon>
        <taxon>Moraxellales</taxon>
        <taxon>Moraxellaceae</taxon>
        <taxon>Psychrobacter</taxon>
    </lineage>
</organism>
<proteinExistence type="predicted"/>
<name>A0A0T6DTT9_9GAMM</name>
<dbReference type="InterPro" id="IPR056912">
    <property type="entry name" value="Phage_JBD30_tail_term-like"/>
</dbReference>
<dbReference type="EMBL" id="LNDJ01000047">
    <property type="protein sequence ID" value="KRU23298.1"/>
    <property type="molecule type" value="Genomic_DNA"/>
</dbReference>
<sequence length="140" mass="15315">MSNYFAVGLGLIEHLEAKADEWGVKHVGTVASINKINKNVTPALYVINTGNNPNANGSIDSRDVQQWTVVVAVSNQAAQTDVKALMESSGELVSKVINHVQGYELDDYHDPLERTSTSGRPDYFSTFALYPLTFQTTITP</sequence>
<evidence type="ECO:0000313" key="1">
    <source>
        <dbReference type="EMBL" id="KRU23298.1"/>
    </source>
</evidence>
<comment type="caution">
    <text evidence="1">The sequence shown here is derived from an EMBL/GenBank/DDBJ whole genome shotgun (WGS) entry which is preliminary data.</text>
</comment>
<dbReference type="AlphaFoldDB" id="A0A0T6DTT9"/>
<reference evidence="1 2" key="1">
    <citation type="submission" date="2015-11" db="EMBL/GenBank/DDBJ databases">
        <title>Permanent draft genome of Psychrobacter piscatorii LQ58.</title>
        <authorList>
            <person name="Zhou M."/>
            <person name="Dong B."/>
            <person name="Liu Q."/>
        </authorList>
    </citation>
    <scope>NUCLEOTIDE SEQUENCE [LARGE SCALE GENOMIC DNA]</scope>
    <source>
        <strain evidence="1 2">LQ58</strain>
    </source>
</reference>
<dbReference type="RefSeq" id="WP_058023933.1">
    <property type="nucleotide sequence ID" value="NZ_LNDJ01000047.1"/>
</dbReference>
<evidence type="ECO:0000313" key="2">
    <source>
        <dbReference type="Proteomes" id="UP000051202"/>
    </source>
</evidence>
<dbReference type="Proteomes" id="UP000051202">
    <property type="component" value="Unassembled WGS sequence"/>
</dbReference>
<evidence type="ECO:0008006" key="3">
    <source>
        <dbReference type="Google" id="ProtNLM"/>
    </source>
</evidence>